<feature type="non-terminal residue" evidence="1">
    <location>
        <position position="200"/>
    </location>
</feature>
<evidence type="ECO:0000313" key="1">
    <source>
        <dbReference type="EMBL" id="JAP90875.1"/>
    </source>
</evidence>
<gene>
    <name evidence="1" type="ORF">TPC1_17688</name>
</gene>
<reference evidence="1" key="1">
    <citation type="submission" date="2015-07" db="EMBL/GenBank/DDBJ databases">
        <title>Adaptation to a free-living lifestyle via gene acquisitions in the diplomonad Trepomonas sp. PC1.</title>
        <authorList>
            <person name="Xu F."/>
            <person name="Jerlstrom-Hultqvist J."/>
            <person name="Kolisko M."/>
            <person name="Simpson A.G.B."/>
            <person name="Roger A.J."/>
            <person name="Svard S.G."/>
            <person name="Andersson J.O."/>
        </authorList>
    </citation>
    <scope>NUCLEOTIDE SEQUENCE</scope>
    <source>
        <strain evidence="1">PC1</strain>
    </source>
</reference>
<organism evidence="1">
    <name type="scientific">Trepomonas sp. PC1</name>
    <dbReference type="NCBI Taxonomy" id="1076344"/>
    <lineage>
        <taxon>Eukaryota</taxon>
        <taxon>Metamonada</taxon>
        <taxon>Diplomonadida</taxon>
        <taxon>Hexamitidae</taxon>
        <taxon>Hexamitinae</taxon>
        <taxon>Trepomonas</taxon>
    </lineage>
</organism>
<dbReference type="EMBL" id="GDID01005731">
    <property type="protein sequence ID" value="JAP90875.1"/>
    <property type="molecule type" value="Transcribed_RNA"/>
</dbReference>
<dbReference type="InterPro" id="IPR026906">
    <property type="entry name" value="LRR_5"/>
</dbReference>
<sequence length="200" mass="23612">NFENVVVKRILFCSLLKDYDLLNLKGIVLKSQTFIPKCAFYQNSQLHFIIGPKISFVCERAFVDCNKLQRFLSFQLESVETWAFFNCKSLTEIDLSKVKILQNECFCGCGFVEVKIPLIETLDDSFADCEHLLQIVGDNLIQINYNYEYVVAPRIQSYKNKIIKFQEVYVDRFVERKRFVKRIMVKRGLTRYIKEMQQVI</sequence>
<dbReference type="InterPro" id="IPR032675">
    <property type="entry name" value="LRR_dom_sf"/>
</dbReference>
<feature type="non-terminal residue" evidence="1">
    <location>
        <position position="1"/>
    </location>
</feature>
<dbReference type="Pfam" id="PF13306">
    <property type="entry name" value="LRR_5"/>
    <property type="match status" value="1"/>
</dbReference>
<dbReference type="AlphaFoldDB" id="A0A146K4T2"/>
<name>A0A146K4T2_9EUKA</name>
<dbReference type="Gene3D" id="3.80.10.10">
    <property type="entry name" value="Ribonuclease Inhibitor"/>
    <property type="match status" value="1"/>
</dbReference>
<dbReference type="SUPFAM" id="SSF52058">
    <property type="entry name" value="L domain-like"/>
    <property type="match status" value="1"/>
</dbReference>
<protein>
    <submittedName>
        <fullName evidence="1">Leucine rich repeats-containing protein</fullName>
    </submittedName>
</protein>
<proteinExistence type="predicted"/>
<accession>A0A146K4T2</accession>